<comment type="caution">
    <text evidence="3">The sequence shown here is derived from an EMBL/GenBank/DDBJ whole genome shotgun (WGS) entry which is preliminary data.</text>
</comment>
<keyword evidence="3" id="KW-0808">Transferase</keyword>
<protein>
    <submittedName>
        <fullName evidence="3">Nucleotidyltransferase family protein</fullName>
    </submittedName>
</protein>
<evidence type="ECO:0000313" key="4">
    <source>
        <dbReference type="Proteomes" id="UP000319931"/>
    </source>
</evidence>
<organism evidence="3 4">
    <name type="scientific">Sphingomonas glacialis</name>
    <dbReference type="NCBI Taxonomy" id="658225"/>
    <lineage>
        <taxon>Bacteria</taxon>
        <taxon>Pseudomonadati</taxon>
        <taxon>Pseudomonadota</taxon>
        <taxon>Alphaproteobacteria</taxon>
        <taxon>Sphingomonadales</taxon>
        <taxon>Sphingomonadaceae</taxon>
        <taxon>Sphingomonas</taxon>
    </lineage>
</organism>
<keyword evidence="4" id="KW-1185">Reference proteome</keyword>
<sequence>MIAIEECVLILLAAGRSERFGDADKLQAPFLGKPLAFHVVTALEDVPFKARFAICSNTALDFASRGYTVLQNDDPGDGMAGSVKLGVRAAIELGCAGAVIVLADMPRVTASHIYRLAEAVDGAGENAVIASSNGVQTSPPALFGAGRLPALLELAGDEGARAMVRAGRHVIAPEAELLDIDRPEDLERLRALR</sequence>
<dbReference type="InterPro" id="IPR029044">
    <property type="entry name" value="Nucleotide-diphossugar_trans"/>
</dbReference>
<dbReference type="Proteomes" id="UP000319931">
    <property type="component" value="Unassembled WGS sequence"/>
</dbReference>
<dbReference type="RefSeq" id="WP_140846655.1">
    <property type="nucleotide sequence ID" value="NZ_RCZC01000001.1"/>
</dbReference>
<dbReference type="EMBL" id="RCZC01000001">
    <property type="protein sequence ID" value="TPG56074.1"/>
    <property type="molecule type" value="Genomic_DNA"/>
</dbReference>
<feature type="domain" description="MobA-like NTP transferase" evidence="2">
    <location>
        <begin position="10"/>
        <end position="167"/>
    </location>
</feature>
<reference evidence="3 4" key="1">
    <citation type="journal article" date="2019" name="Environ. Microbiol.">
        <title>Species interactions and distinct microbial communities in high Arctic permafrost affected cryosols are associated with the CH4 and CO2 gas fluxes.</title>
        <authorList>
            <person name="Altshuler I."/>
            <person name="Hamel J."/>
            <person name="Turney S."/>
            <person name="Magnuson E."/>
            <person name="Levesque R."/>
            <person name="Greer C."/>
            <person name="Whyte L.G."/>
        </authorList>
    </citation>
    <scope>NUCLEOTIDE SEQUENCE [LARGE SCALE GENOMIC DNA]</scope>
    <source>
        <strain evidence="3 4">E6.1</strain>
    </source>
</reference>
<dbReference type="CDD" id="cd04182">
    <property type="entry name" value="GT_2_like_f"/>
    <property type="match status" value="1"/>
</dbReference>
<evidence type="ECO:0000256" key="1">
    <source>
        <dbReference type="ARBA" id="ARBA00022842"/>
    </source>
</evidence>
<dbReference type="OrthoDB" id="9779263at2"/>
<dbReference type="GO" id="GO:0016779">
    <property type="term" value="F:nucleotidyltransferase activity"/>
    <property type="evidence" value="ECO:0007669"/>
    <property type="project" value="UniProtKB-ARBA"/>
</dbReference>
<dbReference type="Gene3D" id="3.90.550.10">
    <property type="entry name" value="Spore Coat Polysaccharide Biosynthesis Protein SpsA, Chain A"/>
    <property type="match status" value="1"/>
</dbReference>
<dbReference type="Pfam" id="PF12804">
    <property type="entry name" value="NTP_transf_3"/>
    <property type="match status" value="1"/>
</dbReference>
<dbReference type="InterPro" id="IPR025877">
    <property type="entry name" value="MobA-like_NTP_Trfase"/>
</dbReference>
<name>A0A502G2T7_9SPHN</name>
<accession>A0A502G2T7</accession>
<evidence type="ECO:0000313" key="3">
    <source>
        <dbReference type="EMBL" id="TPG56074.1"/>
    </source>
</evidence>
<evidence type="ECO:0000259" key="2">
    <source>
        <dbReference type="Pfam" id="PF12804"/>
    </source>
</evidence>
<dbReference type="PANTHER" id="PTHR43777:SF1">
    <property type="entry name" value="MOLYBDENUM COFACTOR CYTIDYLYLTRANSFERASE"/>
    <property type="match status" value="1"/>
</dbReference>
<gene>
    <name evidence="3" type="ORF">EAH76_00380</name>
</gene>
<dbReference type="AlphaFoldDB" id="A0A502G2T7"/>
<dbReference type="PANTHER" id="PTHR43777">
    <property type="entry name" value="MOLYBDENUM COFACTOR CYTIDYLYLTRANSFERASE"/>
    <property type="match status" value="1"/>
</dbReference>
<proteinExistence type="predicted"/>
<keyword evidence="1" id="KW-0460">Magnesium</keyword>
<dbReference type="SUPFAM" id="SSF53448">
    <property type="entry name" value="Nucleotide-diphospho-sugar transferases"/>
    <property type="match status" value="1"/>
</dbReference>